<dbReference type="EMBL" id="SEWE01000029">
    <property type="protein sequence ID" value="RYU78462.1"/>
    <property type="molecule type" value="Genomic_DNA"/>
</dbReference>
<evidence type="ECO:0000313" key="2">
    <source>
        <dbReference type="Proteomes" id="UP000294155"/>
    </source>
</evidence>
<dbReference type="RefSeq" id="WP_129921731.1">
    <property type="nucleotide sequence ID" value="NZ_SEWE01000029.1"/>
</dbReference>
<comment type="caution">
    <text evidence="1">The sequence shown here is derived from an EMBL/GenBank/DDBJ whole genome shotgun (WGS) entry which is preliminary data.</text>
</comment>
<dbReference type="Gene3D" id="1.20.120.30">
    <property type="entry name" value="Aspartate receptor, ligand-binding domain"/>
    <property type="match status" value="1"/>
</dbReference>
<reference evidence="1 2" key="1">
    <citation type="submission" date="2019-02" db="EMBL/GenBank/DDBJ databases">
        <title>Bacterial novel species isolated from soil.</title>
        <authorList>
            <person name="Jung H.-Y."/>
        </authorList>
    </citation>
    <scope>NUCLEOTIDE SEQUENCE [LARGE SCALE GENOMIC DNA]</scope>
    <source>
        <strain evidence="1 2">1-3-3-3</strain>
    </source>
</reference>
<sequence>MDITALDFQQARIKQVLFKSRLRSVLYGVREADPTLFSPSENPLSQWLHTIVKPKYGSYPEVREMERAIQNMLDAGQKLVKQYQRGQIEEARTGLDQVDVYAAQVERLLQTLERTTTNAAA</sequence>
<proteinExistence type="predicted"/>
<keyword evidence="2" id="KW-1185">Reference proteome</keyword>
<dbReference type="OrthoDB" id="882529at2"/>
<organism evidence="1 2">
    <name type="scientific">Hymenobacter persicinus</name>
    <dbReference type="NCBI Taxonomy" id="2025506"/>
    <lineage>
        <taxon>Bacteria</taxon>
        <taxon>Pseudomonadati</taxon>
        <taxon>Bacteroidota</taxon>
        <taxon>Cytophagia</taxon>
        <taxon>Cytophagales</taxon>
        <taxon>Hymenobacteraceae</taxon>
        <taxon>Hymenobacter</taxon>
    </lineage>
</organism>
<name>A0A4Q5L9K5_9BACT</name>
<accession>A0A4Q5L9K5</accession>
<dbReference type="Proteomes" id="UP000294155">
    <property type="component" value="Unassembled WGS sequence"/>
</dbReference>
<protein>
    <submittedName>
        <fullName evidence="1">Uncharacterized protein</fullName>
    </submittedName>
</protein>
<dbReference type="AlphaFoldDB" id="A0A4Q5L9K5"/>
<evidence type="ECO:0000313" key="1">
    <source>
        <dbReference type="EMBL" id="RYU78462.1"/>
    </source>
</evidence>
<gene>
    <name evidence="1" type="ORF">EWM57_13735</name>
</gene>